<dbReference type="GeneID" id="94291792"/>
<evidence type="ECO:0008006" key="3">
    <source>
        <dbReference type="Google" id="ProtNLM"/>
    </source>
</evidence>
<proteinExistence type="predicted"/>
<evidence type="ECO:0000313" key="1">
    <source>
        <dbReference type="EMBL" id="KAG5507015.1"/>
    </source>
</evidence>
<reference evidence="1 2" key="1">
    <citation type="submission" date="2021-02" db="EMBL/GenBank/DDBJ databases">
        <title>Porcisia hertigi Genome sequencing and assembly.</title>
        <authorList>
            <person name="Almutairi H."/>
            <person name="Gatherer D."/>
        </authorList>
    </citation>
    <scope>NUCLEOTIDE SEQUENCE [LARGE SCALE GENOMIC DNA]</scope>
    <source>
        <strain evidence="1 2">C119</strain>
    </source>
</reference>
<accession>A0A836IL70</accession>
<dbReference type="RefSeq" id="XP_067757741.1">
    <property type="nucleotide sequence ID" value="XM_067901715.1"/>
</dbReference>
<protein>
    <recommendedName>
        <fullName evidence="3">Proteasome maturation factor UMP1</fullName>
    </recommendedName>
</protein>
<dbReference type="KEGG" id="phet:94291792"/>
<sequence>MSSEIGISRPLAREERLMHPVEFIQRSAPRQEEAVRMNNIRTTHGLGSAIEVALTETTLLGSHRLGALPTSSALYHAYRGNYTELTPSDVYGLPENDPNVQPAPRALVERRFHGHELTMKTLGL</sequence>
<dbReference type="Proteomes" id="UP000674318">
    <property type="component" value="Unassembled WGS sequence"/>
</dbReference>
<dbReference type="OrthoDB" id="276304at2759"/>
<dbReference type="AlphaFoldDB" id="A0A836IL70"/>
<evidence type="ECO:0000313" key="2">
    <source>
        <dbReference type="Proteomes" id="UP000674318"/>
    </source>
</evidence>
<gene>
    <name evidence="1" type="ORF">JKF63_05761</name>
</gene>
<keyword evidence="2" id="KW-1185">Reference proteome</keyword>
<dbReference type="EMBL" id="JAFJZO010000019">
    <property type="protein sequence ID" value="KAG5507015.1"/>
    <property type="molecule type" value="Genomic_DNA"/>
</dbReference>
<comment type="caution">
    <text evidence="1">The sequence shown here is derived from an EMBL/GenBank/DDBJ whole genome shotgun (WGS) entry which is preliminary data.</text>
</comment>
<organism evidence="1 2">
    <name type="scientific">Porcisia hertigi</name>
    <dbReference type="NCBI Taxonomy" id="2761500"/>
    <lineage>
        <taxon>Eukaryota</taxon>
        <taxon>Discoba</taxon>
        <taxon>Euglenozoa</taxon>
        <taxon>Kinetoplastea</taxon>
        <taxon>Metakinetoplastina</taxon>
        <taxon>Trypanosomatida</taxon>
        <taxon>Trypanosomatidae</taxon>
        <taxon>Leishmaniinae</taxon>
        <taxon>Porcisia</taxon>
    </lineage>
</organism>
<name>A0A836IL70_9TRYP</name>